<evidence type="ECO:0000256" key="1">
    <source>
        <dbReference type="ARBA" id="ARBA00004141"/>
    </source>
</evidence>
<dbReference type="Proteomes" id="UP000323067">
    <property type="component" value="Chromosome ii"/>
</dbReference>
<dbReference type="InterPro" id="IPR011701">
    <property type="entry name" value="MFS"/>
</dbReference>
<dbReference type="InterPro" id="IPR020846">
    <property type="entry name" value="MFS_dom"/>
</dbReference>
<dbReference type="VEuPathDB" id="FungiDB:A9K55_001119"/>
<gene>
    <name evidence="6" type="ORF">A9K55_001119</name>
</gene>
<sequence>MVSTRTATANIRLKDYDAATLSAPINTGAEATHDFTLNTSTTTRRRGAQPPPPPTSTDDDDAAIIAASRALDEECPDGGYGWVIVLSGAMLMWWASGTTYAWGVIQRTLVEEHLAGPATLSFIGSLQASMPAWFAVLDAFVMRRWLGSRRLAMLGMLTMGLAGVLASFCTESVPGLFVTFGFLAGAGGSCGFAVVAAVPAQYFNTRRGLANGLIFAGSGFGGATNSFFMDALIRNLGIAWAFRVLGLVTMATGVLAGWFMTERTKIPDKRFVDMKLFKNTNFTLLWLCAAVGNFPIFVPPFFLPLYSQALGFSSSTGAGLVAGFTLSSAIGRIICGFCCDRFGPVNVLLASLLLSAFSMLVIWPVSQSITPLAIFCILNGVSNGGFFSCTPTVATSMFGSQRVSVVMGMIMTAWAGGYLLGSPIAGYLLEAFGGASGGLKAYRPAMFYAGSLALISAILLAIVRFRINRKFFAAV</sequence>
<keyword evidence="4" id="KW-0812">Transmembrane</keyword>
<comment type="subcellular location">
    <subcellularLocation>
        <location evidence="1">Membrane</location>
        <topology evidence="1">Multi-pass membrane protein</topology>
    </subcellularLocation>
</comment>
<dbReference type="InterPro" id="IPR036259">
    <property type="entry name" value="MFS_trans_sf"/>
</dbReference>
<dbReference type="GO" id="GO:0016020">
    <property type="term" value="C:membrane"/>
    <property type="evidence" value="ECO:0007669"/>
    <property type="project" value="UniProtKB-SubCell"/>
</dbReference>
<evidence type="ECO:0000313" key="6">
    <source>
        <dbReference type="EMBL" id="ATY66559.1"/>
    </source>
</evidence>
<feature type="transmembrane region" description="Helical" evidence="4">
    <location>
        <begin position="114"/>
        <end position="139"/>
    </location>
</feature>
<dbReference type="InterPro" id="IPR050327">
    <property type="entry name" value="Proton-linked_MCT"/>
</dbReference>
<name>A0A2H4STX7_CORMI</name>
<dbReference type="PANTHER" id="PTHR11360">
    <property type="entry name" value="MONOCARBOXYLATE TRANSPORTER"/>
    <property type="match status" value="1"/>
</dbReference>
<evidence type="ECO:0000313" key="7">
    <source>
        <dbReference type="Proteomes" id="UP000323067"/>
    </source>
</evidence>
<dbReference type="PROSITE" id="PS50850">
    <property type="entry name" value="MFS"/>
    <property type="match status" value="1"/>
</dbReference>
<reference evidence="6 7" key="1">
    <citation type="journal article" date="2017" name="BMC Genomics">
        <title>Chromosome level assembly and secondary metabolite potential of the parasitic fungus Cordyceps militaris.</title>
        <authorList>
            <person name="Kramer G.J."/>
            <person name="Nodwell J.R."/>
        </authorList>
    </citation>
    <scope>NUCLEOTIDE SEQUENCE [LARGE SCALE GENOMIC DNA]</scope>
    <source>
        <strain evidence="6 7">ATCC 34164</strain>
    </source>
</reference>
<dbReference type="Gene3D" id="1.20.1250.20">
    <property type="entry name" value="MFS general substrate transporter like domains"/>
    <property type="match status" value="2"/>
</dbReference>
<comment type="similarity">
    <text evidence="2">Belongs to the major facilitator superfamily. Monocarboxylate porter (TC 2.A.1.13) family.</text>
</comment>
<feature type="transmembrane region" description="Helical" evidence="4">
    <location>
        <begin position="315"/>
        <end position="335"/>
    </location>
</feature>
<dbReference type="SUPFAM" id="SSF103473">
    <property type="entry name" value="MFS general substrate transporter"/>
    <property type="match status" value="1"/>
</dbReference>
<feature type="transmembrane region" description="Helical" evidence="4">
    <location>
        <begin position="405"/>
        <end position="425"/>
    </location>
</feature>
<evidence type="ECO:0000259" key="5">
    <source>
        <dbReference type="PROSITE" id="PS50850"/>
    </source>
</evidence>
<dbReference type="EMBL" id="CP023327">
    <property type="protein sequence ID" value="ATY66559.1"/>
    <property type="molecule type" value="Genomic_DNA"/>
</dbReference>
<protein>
    <submittedName>
        <fullName evidence="6">Monocarboxylate permease</fullName>
    </submittedName>
</protein>
<feature type="transmembrane region" description="Helical" evidence="4">
    <location>
        <begin position="174"/>
        <end position="197"/>
    </location>
</feature>
<dbReference type="AlphaFoldDB" id="A0A2H4STX7"/>
<feature type="transmembrane region" description="Helical" evidence="4">
    <location>
        <begin position="240"/>
        <end position="261"/>
    </location>
</feature>
<proteinExistence type="inferred from homology"/>
<feature type="transmembrane region" description="Helical" evidence="4">
    <location>
        <begin position="282"/>
        <end position="303"/>
    </location>
</feature>
<feature type="transmembrane region" description="Helical" evidence="4">
    <location>
        <begin position="79"/>
        <end position="102"/>
    </location>
</feature>
<feature type="domain" description="Major facilitator superfamily (MFS) profile" evidence="5">
    <location>
        <begin position="281"/>
        <end position="475"/>
    </location>
</feature>
<feature type="transmembrane region" description="Helical" evidence="4">
    <location>
        <begin position="209"/>
        <end position="228"/>
    </location>
</feature>
<evidence type="ECO:0000256" key="2">
    <source>
        <dbReference type="ARBA" id="ARBA00006727"/>
    </source>
</evidence>
<keyword evidence="4" id="KW-1133">Transmembrane helix</keyword>
<dbReference type="GO" id="GO:0022857">
    <property type="term" value="F:transmembrane transporter activity"/>
    <property type="evidence" value="ECO:0007669"/>
    <property type="project" value="InterPro"/>
</dbReference>
<dbReference type="Pfam" id="PF07690">
    <property type="entry name" value="MFS_1"/>
    <property type="match status" value="1"/>
</dbReference>
<organism evidence="6 7">
    <name type="scientific">Cordyceps militaris</name>
    <name type="common">Caterpillar fungus</name>
    <name type="synonym">Clavaria militaris</name>
    <dbReference type="NCBI Taxonomy" id="73501"/>
    <lineage>
        <taxon>Eukaryota</taxon>
        <taxon>Fungi</taxon>
        <taxon>Dikarya</taxon>
        <taxon>Ascomycota</taxon>
        <taxon>Pezizomycotina</taxon>
        <taxon>Sordariomycetes</taxon>
        <taxon>Hypocreomycetidae</taxon>
        <taxon>Hypocreales</taxon>
        <taxon>Cordycipitaceae</taxon>
        <taxon>Cordyceps</taxon>
    </lineage>
</organism>
<feature type="transmembrane region" description="Helical" evidence="4">
    <location>
        <begin position="347"/>
        <end position="366"/>
    </location>
</feature>
<dbReference type="VEuPathDB" id="FungiDB:CCM_03669"/>
<evidence type="ECO:0000256" key="3">
    <source>
        <dbReference type="SAM" id="MobiDB-lite"/>
    </source>
</evidence>
<dbReference type="PANTHER" id="PTHR11360:SF305">
    <property type="entry name" value="MAJOR FACILITATOR SUPERFAMILY (MFS) PROFILE DOMAIN-CONTAINING PROTEIN"/>
    <property type="match status" value="1"/>
</dbReference>
<dbReference type="OrthoDB" id="6499973at2759"/>
<feature type="transmembrane region" description="Helical" evidence="4">
    <location>
        <begin position="151"/>
        <end position="168"/>
    </location>
</feature>
<keyword evidence="4" id="KW-0472">Membrane</keyword>
<evidence type="ECO:0000256" key="4">
    <source>
        <dbReference type="SAM" id="Phobius"/>
    </source>
</evidence>
<accession>A0A2H4STX7</accession>
<feature type="transmembrane region" description="Helical" evidence="4">
    <location>
        <begin position="372"/>
        <end position="393"/>
    </location>
</feature>
<feature type="region of interest" description="Disordered" evidence="3">
    <location>
        <begin position="32"/>
        <end position="60"/>
    </location>
</feature>
<feature type="transmembrane region" description="Helical" evidence="4">
    <location>
        <begin position="445"/>
        <end position="463"/>
    </location>
</feature>